<dbReference type="Gene3D" id="3.10.290.20">
    <property type="entry name" value="Ubiquitin-like 2 activating enzyme e1b. Chain: B, domain 3"/>
    <property type="match status" value="1"/>
</dbReference>
<feature type="region of interest" description="Disordered" evidence="1">
    <location>
        <begin position="128"/>
        <end position="235"/>
    </location>
</feature>
<dbReference type="EMBL" id="GBRH01282499">
    <property type="protein sequence ID" value="JAD15396.1"/>
    <property type="molecule type" value="Transcribed_RNA"/>
</dbReference>
<feature type="compositionally biased region" description="Acidic residues" evidence="1">
    <location>
        <begin position="212"/>
        <end position="223"/>
    </location>
</feature>
<evidence type="ECO:0000256" key="1">
    <source>
        <dbReference type="SAM" id="MobiDB-lite"/>
    </source>
</evidence>
<evidence type="ECO:0000313" key="3">
    <source>
        <dbReference type="EMBL" id="JAD15396.1"/>
    </source>
</evidence>
<feature type="compositionally biased region" description="Polar residues" evidence="1">
    <location>
        <begin position="189"/>
        <end position="210"/>
    </location>
</feature>
<reference evidence="3" key="1">
    <citation type="submission" date="2014-09" db="EMBL/GenBank/DDBJ databases">
        <authorList>
            <person name="Magalhaes I.L.F."/>
            <person name="Oliveira U."/>
            <person name="Santos F.R."/>
            <person name="Vidigal T.H.D.A."/>
            <person name="Brescovit A.D."/>
            <person name="Santos A.J."/>
        </authorList>
    </citation>
    <scope>NUCLEOTIDE SEQUENCE</scope>
    <source>
        <tissue evidence="3">Shoot tissue taken approximately 20 cm above the soil surface</tissue>
    </source>
</reference>
<accession>A0A0A8XP41</accession>
<reference evidence="3" key="2">
    <citation type="journal article" date="2015" name="Data Brief">
        <title>Shoot transcriptome of the giant reed, Arundo donax.</title>
        <authorList>
            <person name="Barrero R.A."/>
            <person name="Guerrero F.D."/>
            <person name="Moolhuijzen P."/>
            <person name="Goolsby J.A."/>
            <person name="Tidwell J."/>
            <person name="Bellgard S.E."/>
            <person name="Bellgard M.I."/>
        </authorList>
    </citation>
    <scope>NUCLEOTIDE SEQUENCE</scope>
    <source>
        <tissue evidence="3">Shoot tissue taken approximately 20 cm above the soil surface</tissue>
    </source>
</reference>
<proteinExistence type="predicted"/>
<dbReference type="Pfam" id="PF14732">
    <property type="entry name" value="UAE_UbL"/>
    <property type="match status" value="1"/>
</dbReference>
<dbReference type="InterPro" id="IPR028077">
    <property type="entry name" value="UAE_UbL_dom"/>
</dbReference>
<protein>
    <submittedName>
        <fullName evidence="3">SAE2</fullName>
    </submittedName>
</protein>
<evidence type="ECO:0000259" key="2">
    <source>
        <dbReference type="Pfam" id="PF14732"/>
    </source>
</evidence>
<sequence>MTYCLEHPSRKMLLMPVEPFEPNKSCYVCSESPLILEVNTKTTKLKEVIDKVIKSKLGMNFPSVIIGSTYVFEDGEGLDTDEAANYASNLEKALAELPAPVVNGTQITVDDFQQELKCTIDIKHRDEFDEEKEPDGMVLAGWSGPVDKQITSDGEKRSVPSASSADDVDGSAENISAKPGMKRKLSEILESTGNFDTAQNSTDVGSSSAQIVEDDDDDVLMFDEDPKLGKRKRLQ</sequence>
<name>A0A0A8XP41_ARUDO</name>
<organism evidence="3">
    <name type="scientific">Arundo donax</name>
    <name type="common">Giant reed</name>
    <name type="synonym">Donax arundinaceus</name>
    <dbReference type="NCBI Taxonomy" id="35708"/>
    <lineage>
        <taxon>Eukaryota</taxon>
        <taxon>Viridiplantae</taxon>
        <taxon>Streptophyta</taxon>
        <taxon>Embryophyta</taxon>
        <taxon>Tracheophyta</taxon>
        <taxon>Spermatophyta</taxon>
        <taxon>Magnoliopsida</taxon>
        <taxon>Liliopsida</taxon>
        <taxon>Poales</taxon>
        <taxon>Poaceae</taxon>
        <taxon>PACMAD clade</taxon>
        <taxon>Arundinoideae</taxon>
        <taxon>Arundineae</taxon>
        <taxon>Arundo</taxon>
    </lineage>
</organism>
<dbReference type="AlphaFoldDB" id="A0A0A8XP41"/>
<dbReference type="FunFam" id="3.10.290.20:FF:000004">
    <property type="entry name" value="SUMO-activating enzyme subunit"/>
    <property type="match status" value="1"/>
</dbReference>
<feature type="domain" description="Ubiquitin/SUMO-activating enzyme ubiquitin-like" evidence="2">
    <location>
        <begin position="36"/>
        <end position="128"/>
    </location>
</feature>